<gene>
    <name evidence="3" type="ORF">EL18_02157</name>
</gene>
<organism evidence="3 4">
    <name type="scientific">Nitratireductor basaltis</name>
    <dbReference type="NCBI Taxonomy" id="472175"/>
    <lineage>
        <taxon>Bacteria</taxon>
        <taxon>Pseudomonadati</taxon>
        <taxon>Pseudomonadota</taxon>
        <taxon>Alphaproteobacteria</taxon>
        <taxon>Hyphomicrobiales</taxon>
        <taxon>Phyllobacteriaceae</taxon>
        <taxon>Nitratireductor</taxon>
    </lineage>
</organism>
<dbReference type="InterPro" id="IPR036390">
    <property type="entry name" value="WH_DNA-bd_sf"/>
</dbReference>
<dbReference type="GO" id="GO:0043565">
    <property type="term" value="F:sequence-specific DNA binding"/>
    <property type="evidence" value="ECO:0007669"/>
    <property type="project" value="TreeGrafter"/>
</dbReference>
<dbReference type="GO" id="GO:0003700">
    <property type="term" value="F:DNA-binding transcription factor activity"/>
    <property type="evidence" value="ECO:0007669"/>
    <property type="project" value="InterPro"/>
</dbReference>
<evidence type="ECO:0000313" key="4">
    <source>
        <dbReference type="Proteomes" id="UP000053675"/>
    </source>
</evidence>
<keyword evidence="4" id="KW-1185">Reference proteome</keyword>
<dbReference type="PANTHER" id="PTHR30537">
    <property type="entry name" value="HTH-TYPE TRANSCRIPTIONAL REGULATOR"/>
    <property type="match status" value="1"/>
</dbReference>
<name>A0A084UDS7_9HYPH</name>
<dbReference type="Proteomes" id="UP000053675">
    <property type="component" value="Unassembled WGS sequence"/>
</dbReference>
<dbReference type="eggNOG" id="COG0583">
    <property type="taxonomic scope" value="Bacteria"/>
</dbReference>
<dbReference type="SUPFAM" id="SSF46785">
    <property type="entry name" value="Winged helix' DNA-binding domain"/>
    <property type="match status" value="1"/>
</dbReference>
<reference evidence="3 4" key="1">
    <citation type="submission" date="2014-05" db="EMBL/GenBank/DDBJ databases">
        <title>Draft Genome Sequence of Nitratireductor basaltis Strain UMTGB225, A Marine Bacterium Isolated from Green Barrel Tunicate.</title>
        <authorList>
            <person name="Gan H.Y."/>
        </authorList>
    </citation>
    <scope>NUCLEOTIDE SEQUENCE [LARGE SCALE GENOMIC DNA]</scope>
    <source>
        <strain evidence="3 4">UMTGB225</strain>
    </source>
</reference>
<dbReference type="PROSITE" id="PS50931">
    <property type="entry name" value="HTH_LYSR"/>
    <property type="match status" value="1"/>
</dbReference>
<dbReference type="GO" id="GO:0006351">
    <property type="term" value="P:DNA-templated transcription"/>
    <property type="evidence" value="ECO:0007669"/>
    <property type="project" value="TreeGrafter"/>
</dbReference>
<evidence type="ECO:0000259" key="2">
    <source>
        <dbReference type="PROSITE" id="PS50931"/>
    </source>
</evidence>
<protein>
    <submittedName>
        <fullName evidence="3">LysR family transcriptional regulator</fullName>
    </submittedName>
</protein>
<dbReference type="EMBL" id="JMQM01000001">
    <property type="protein sequence ID" value="KFB11113.1"/>
    <property type="molecule type" value="Genomic_DNA"/>
</dbReference>
<sequence length="250" mass="27889">MLALEEALGCRLFTRSARGYGLTDEGRKLLDHVQAMETAMQPLNAWQEGIRKRSQVRISAGSWTAQFCAQNLSRLWRSSDTFMLAFKSTEARLDLAHREAEIGLRNAAPTSANLAARQLGEVAFAPYRARGSGVENQWIAIDPAAASTPSAHWLNRRTEAEVVVYANAPRMLHDLVRTGLGIAILPCFVGDRDADLERCGSLIEELTSKQWITMHNDDRHRSEIRTVIDRLSRLLSDHAPLFRGERPIGG</sequence>
<dbReference type="PANTHER" id="PTHR30537:SF3">
    <property type="entry name" value="TRANSCRIPTIONAL REGULATORY PROTEIN"/>
    <property type="match status" value="1"/>
</dbReference>
<dbReference type="InterPro" id="IPR036388">
    <property type="entry name" value="WH-like_DNA-bd_sf"/>
</dbReference>
<comment type="similarity">
    <text evidence="1">Belongs to the LysR transcriptional regulatory family.</text>
</comment>
<comment type="caution">
    <text evidence="3">The sequence shown here is derived from an EMBL/GenBank/DDBJ whole genome shotgun (WGS) entry which is preliminary data.</text>
</comment>
<proteinExistence type="inferred from homology"/>
<dbReference type="InterPro" id="IPR058163">
    <property type="entry name" value="LysR-type_TF_proteobact-type"/>
</dbReference>
<accession>A0A084UDS7</accession>
<evidence type="ECO:0000313" key="3">
    <source>
        <dbReference type="EMBL" id="KFB11113.1"/>
    </source>
</evidence>
<dbReference type="AlphaFoldDB" id="A0A084UDS7"/>
<dbReference type="InterPro" id="IPR000847">
    <property type="entry name" value="LysR_HTH_N"/>
</dbReference>
<dbReference type="Gene3D" id="1.10.10.10">
    <property type="entry name" value="Winged helix-like DNA-binding domain superfamily/Winged helix DNA-binding domain"/>
    <property type="match status" value="1"/>
</dbReference>
<feature type="domain" description="HTH lysR-type" evidence="2">
    <location>
        <begin position="1"/>
        <end position="23"/>
    </location>
</feature>
<dbReference type="Gene3D" id="3.40.190.290">
    <property type="match status" value="1"/>
</dbReference>
<dbReference type="STRING" id="472175.EL18_02157"/>
<evidence type="ECO:0000256" key="1">
    <source>
        <dbReference type="ARBA" id="ARBA00009437"/>
    </source>
</evidence>
<dbReference type="SUPFAM" id="SSF53850">
    <property type="entry name" value="Periplasmic binding protein-like II"/>
    <property type="match status" value="1"/>
</dbReference>
<dbReference type="PATRIC" id="fig|472175.3.peg.2147"/>